<protein>
    <submittedName>
        <fullName evidence="4">Peptidase C19, ubiquitin carboxyl-terminal hydrolase 2</fullName>
    </submittedName>
</protein>
<keyword evidence="4" id="KW-0378">Hydrolase</keyword>
<dbReference type="Gene3D" id="3.90.70.10">
    <property type="entry name" value="Cysteine proteinases"/>
    <property type="match status" value="1"/>
</dbReference>
<keyword evidence="5" id="KW-1185">Reference proteome</keyword>
<dbReference type="PROSITE" id="PS00973">
    <property type="entry name" value="USP_2"/>
    <property type="match status" value="1"/>
</dbReference>
<evidence type="ECO:0000256" key="1">
    <source>
        <dbReference type="ARBA" id="ARBA00009085"/>
    </source>
</evidence>
<evidence type="ECO:0000313" key="4">
    <source>
        <dbReference type="EMBL" id="OMP02016.1"/>
    </source>
</evidence>
<dbReference type="GO" id="GO:0004843">
    <property type="term" value="F:cysteine-type deubiquitinase activity"/>
    <property type="evidence" value="ECO:0007669"/>
    <property type="project" value="InterPro"/>
</dbReference>
<dbReference type="OrthoDB" id="292964at2759"/>
<evidence type="ECO:0000259" key="3">
    <source>
        <dbReference type="PROSITE" id="PS50235"/>
    </source>
</evidence>
<reference evidence="4 5" key="1">
    <citation type="submission" date="2013-09" db="EMBL/GenBank/DDBJ databases">
        <title>Corchorus capsularis genome sequencing.</title>
        <authorList>
            <person name="Alam M."/>
            <person name="Haque M.S."/>
            <person name="Islam M.S."/>
            <person name="Emdad E.M."/>
            <person name="Islam M.M."/>
            <person name="Ahmed B."/>
            <person name="Halim A."/>
            <person name="Hossen Q.M.M."/>
            <person name="Hossain M.Z."/>
            <person name="Ahmed R."/>
            <person name="Khan M.M."/>
            <person name="Islam R."/>
            <person name="Rashid M.M."/>
            <person name="Khan S.A."/>
            <person name="Rahman M.S."/>
            <person name="Alam M."/>
        </authorList>
    </citation>
    <scope>NUCLEOTIDE SEQUENCE [LARGE SCALE GENOMIC DNA]</scope>
    <source>
        <strain evidence="5">cv. CVL-1</strain>
        <tissue evidence="4">Whole seedling</tissue>
    </source>
</reference>
<dbReference type="SUPFAM" id="SSF54001">
    <property type="entry name" value="Cysteine proteinases"/>
    <property type="match status" value="1"/>
</dbReference>
<name>A0A1R3K4M9_COCAP</name>
<dbReference type="PANTHER" id="PTHR21646:SF18">
    <property type="entry name" value="UBIQUITIN CARBOXYL-TERMINAL HYDROLASE 5"/>
    <property type="match status" value="1"/>
</dbReference>
<feature type="compositionally biased region" description="Low complexity" evidence="2">
    <location>
        <begin position="94"/>
        <end position="104"/>
    </location>
</feature>
<dbReference type="Gramene" id="OMP02016">
    <property type="protein sequence ID" value="OMP02016"/>
    <property type="gene ID" value="CCACVL1_02943"/>
</dbReference>
<dbReference type="InterPro" id="IPR050185">
    <property type="entry name" value="Ub_carboxyl-term_hydrolase"/>
</dbReference>
<dbReference type="InterPro" id="IPR001394">
    <property type="entry name" value="Peptidase_C19_UCH"/>
</dbReference>
<evidence type="ECO:0000256" key="2">
    <source>
        <dbReference type="SAM" id="MobiDB-lite"/>
    </source>
</evidence>
<feature type="domain" description="USP" evidence="3">
    <location>
        <begin position="1"/>
        <end position="91"/>
    </location>
</feature>
<dbReference type="Pfam" id="PF00443">
    <property type="entry name" value="UCH"/>
    <property type="match status" value="1"/>
</dbReference>
<dbReference type="OMA" id="RTEEDCM"/>
<dbReference type="Proteomes" id="UP000188268">
    <property type="component" value="Unassembled WGS sequence"/>
</dbReference>
<dbReference type="InterPro" id="IPR028889">
    <property type="entry name" value="USP"/>
</dbReference>
<dbReference type="STRING" id="210143.A0A1R3K4M9"/>
<evidence type="ECO:0000313" key="5">
    <source>
        <dbReference type="Proteomes" id="UP000188268"/>
    </source>
</evidence>
<dbReference type="EMBL" id="AWWV01006317">
    <property type="protein sequence ID" value="OMP02016.1"/>
    <property type="molecule type" value="Genomic_DNA"/>
</dbReference>
<feature type="region of interest" description="Disordered" evidence="2">
    <location>
        <begin position="94"/>
        <end position="114"/>
    </location>
</feature>
<accession>A0A1R3K4M9</accession>
<feature type="compositionally biased region" description="Basic and acidic residues" evidence="2">
    <location>
        <begin position="105"/>
        <end position="114"/>
    </location>
</feature>
<gene>
    <name evidence="4" type="ORF">CCACVL1_02943</name>
</gene>
<comment type="caution">
    <text evidence="4">The sequence shown here is derived from an EMBL/GenBank/DDBJ whole genome shotgun (WGS) entry which is preliminary data.</text>
</comment>
<proteinExistence type="inferred from homology"/>
<dbReference type="AlphaFoldDB" id="A0A1R3K4M9"/>
<organism evidence="4 5">
    <name type="scientific">Corchorus capsularis</name>
    <name type="common">Jute</name>
    <dbReference type="NCBI Taxonomy" id="210143"/>
    <lineage>
        <taxon>Eukaryota</taxon>
        <taxon>Viridiplantae</taxon>
        <taxon>Streptophyta</taxon>
        <taxon>Embryophyta</taxon>
        <taxon>Tracheophyta</taxon>
        <taxon>Spermatophyta</taxon>
        <taxon>Magnoliopsida</taxon>
        <taxon>eudicotyledons</taxon>
        <taxon>Gunneridae</taxon>
        <taxon>Pentapetalae</taxon>
        <taxon>rosids</taxon>
        <taxon>malvids</taxon>
        <taxon>Malvales</taxon>
        <taxon>Malvaceae</taxon>
        <taxon>Grewioideae</taxon>
        <taxon>Apeibeae</taxon>
        <taxon>Corchorus</taxon>
    </lineage>
</organism>
<dbReference type="InterPro" id="IPR018200">
    <property type="entry name" value="USP_CS"/>
</dbReference>
<dbReference type="GO" id="GO:0016579">
    <property type="term" value="P:protein deubiquitination"/>
    <property type="evidence" value="ECO:0007669"/>
    <property type="project" value="InterPro"/>
</dbReference>
<dbReference type="PANTHER" id="PTHR21646">
    <property type="entry name" value="UBIQUITIN CARBOXYL-TERMINAL HYDROLASE"/>
    <property type="match status" value="1"/>
</dbReference>
<dbReference type="InterPro" id="IPR038765">
    <property type="entry name" value="Papain-like_cys_pep_sf"/>
</dbReference>
<dbReference type="PROSITE" id="PS50235">
    <property type="entry name" value="USP_3"/>
    <property type="match status" value="1"/>
</dbReference>
<comment type="similarity">
    <text evidence="1">Belongs to the peptidase C19 family.</text>
</comment>
<sequence>MKHKLETFVNFPIHDFDLTNYVADKRSSRSQLYELYALTNHFGGMGSGHYTAHIKLLDENRWYNFDDSHISPINEDEVKSAAAYVLFYRRVKSDASAGNAASSGRVRDRTFYKH</sequence>